<gene>
    <name evidence="2" type="ORF">DM826_07530</name>
</gene>
<evidence type="ECO:0000256" key="1">
    <source>
        <dbReference type="SAM" id="MobiDB-lite"/>
    </source>
</evidence>
<name>A0A3A6PR36_9EURY</name>
<dbReference type="EMBL" id="QKNY01000011">
    <property type="protein sequence ID" value="RJX42988.1"/>
    <property type="molecule type" value="Genomic_DNA"/>
</dbReference>
<comment type="caution">
    <text evidence="2">The sequence shown here is derived from an EMBL/GenBank/DDBJ whole genome shotgun (WGS) entry which is preliminary data.</text>
</comment>
<reference evidence="2 3" key="1">
    <citation type="submission" date="2018-06" db="EMBL/GenBank/DDBJ databases">
        <title>Halonotius sp. F13-13 a new haloarchaeeon isolated from a solar saltern from Isla Cristina, Huelva, Spain.</title>
        <authorList>
            <person name="Duran-Viseras A."/>
            <person name="Sanchez-Porro C."/>
            <person name="Ventosa A."/>
        </authorList>
    </citation>
    <scope>NUCLEOTIDE SEQUENCE [LARGE SCALE GENOMIC DNA]</scope>
    <source>
        <strain evidence="2 3">F13-13</strain>
    </source>
</reference>
<dbReference type="RefSeq" id="WP_120102797.1">
    <property type="nucleotide sequence ID" value="NZ_QKNY01000011.1"/>
</dbReference>
<evidence type="ECO:0000313" key="2">
    <source>
        <dbReference type="EMBL" id="RJX42988.1"/>
    </source>
</evidence>
<organism evidence="2 3">
    <name type="scientific">Halonotius aquaticus</name>
    <dbReference type="NCBI Taxonomy" id="2216978"/>
    <lineage>
        <taxon>Archaea</taxon>
        <taxon>Methanobacteriati</taxon>
        <taxon>Methanobacteriota</taxon>
        <taxon>Stenosarchaea group</taxon>
        <taxon>Halobacteria</taxon>
        <taxon>Halobacteriales</taxon>
        <taxon>Haloferacaceae</taxon>
        <taxon>Halonotius</taxon>
    </lineage>
</organism>
<sequence>MNNQLIHSGHDESHTGGHPAVGIETTDREALEAFVHNADNGAYDDGDAEHLAAAVETIQALLETTAPAEPTAEPTPTATKWADAADYSGSPAADASTAVVSHPIDRITLPDAVDATAARAAYDAVVEFLVAAGPATDGEIADSVMPEHPLGYAPPSATDHEATTWWQEVIKPTLDADPTVRYRSAYGYELGG</sequence>
<evidence type="ECO:0000313" key="3">
    <source>
        <dbReference type="Proteomes" id="UP000276588"/>
    </source>
</evidence>
<accession>A0A3A6PR36</accession>
<protein>
    <submittedName>
        <fullName evidence="2">Uncharacterized protein</fullName>
    </submittedName>
</protein>
<proteinExistence type="predicted"/>
<feature type="region of interest" description="Disordered" evidence="1">
    <location>
        <begin position="1"/>
        <end position="21"/>
    </location>
</feature>
<keyword evidence="3" id="KW-1185">Reference proteome</keyword>
<dbReference type="AlphaFoldDB" id="A0A3A6PR36"/>
<dbReference type="OrthoDB" id="342754at2157"/>
<dbReference type="Proteomes" id="UP000276588">
    <property type="component" value="Unassembled WGS sequence"/>
</dbReference>